<geneLocation type="plasmid" evidence="1">
    <name>pMCR-SCNJ07</name>
</geneLocation>
<name>A0A6C0L4E0_9ENTR</name>
<accession>A0A6C0L4E0</accession>
<proteinExistence type="predicted"/>
<dbReference type="RefSeq" id="WP_063945332.1">
    <property type="nucleotide sequence ID" value="NZ_CP174540.1"/>
</dbReference>
<gene>
    <name evidence="1" type="ORF">PMDKIKNG_00272</name>
</gene>
<organism evidence="1">
    <name type="scientific">Enterobacter hormaechei</name>
    <dbReference type="NCBI Taxonomy" id="158836"/>
    <lineage>
        <taxon>Bacteria</taxon>
        <taxon>Pseudomonadati</taxon>
        <taxon>Pseudomonadota</taxon>
        <taxon>Gammaproteobacteria</taxon>
        <taxon>Enterobacterales</taxon>
        <taxon>Enterobacteriaceae</taxon>
        <taxon>Enterobacter</taxon>
        <taxon>Enterobacter cloacae complex</taxon>
    </lineage>
</organism>
<evidence type="ECO:0000313" key="1">
    <source>
        <dbReference type="EMBL" id="QHU25358.1"/>
    </source>
</evidence>
<sequence length="90" mass="10351">MRVLSSTIQTARKHYPCDACHTFLQSNYGRDNVSADDWLVIEGAQADRWKITPGSKYRKTVLKDGDDILTVRNRLDVESVCKRNDLFDEC</sequence>
<dbReference type="AlphaFoldDB" id="A0A6C0L4E0"/>
<protein>
    <submittedName>
        <fullName evidence="1">Uncharacterized protein</fullName>
    </submittedName>
</protein>
<dbReference type="EMBL" id="MK933279">
    <property type="protein sequence ID" value="QHU25358.1"/>
    <property type="molecule type" value="Genomic_DNA"/>
</dbReference>
<reference evidence="1" key="1">
    <citation type="journal article" date="2019" name="Infect. Drug Resist.">
        <title>Coproduction Of MCR-9 And NDM-1 By Colistin-Resistant Enterobacter hormaechei Isolated From Bloodstream Infection.</title>
        <authorList>
            <person name="Yuan Y."/>
            <person name="Li Y."/>
            <person name="Wang G."/>
            <person name="Li C."/>
            <person name="Xiang L."/>
            <person name="She J."/>
            <person name="Yang Y."/>
            <person name="Zhong F."/>
            <person name="Zhang L."/>
        </authorList>
    </citation>
    <scope>NUCLEOTIDE SEQUENCE</scope>
    <source>
        <strain evidence="1">SCNJ07</strain>
        <plasmid evidence="1">pMCR-SCNJ07</plasmid>
    </source>
</reference>
<keyword evidence="1" id="KW-0614">Plasmid</keyword>